<keyword evidence="2" id="KW-1185">Reference proteome</keyword>
<proteinExistence type="predicted"/>
<sequence length="385" mass="43931">MTRTIEFELEKFQTVPTTLIDPGTGVLYPTLNVELKKLFHHYFLAKYGNSFVDPGFYEYQNMMTAGPDWRFLKAGIGADKESKNNASNELGKAFARWFHSEHLGMVYFCPFEDVLDKINPDGSVWRKKEKGDLPDYVCGTSSTDVNLLEAKGRYRSVTFKTKEFHQFRAQIQRAQLLDAAKKPLQVKGFISVARWASEKTPRVNSKLLVEDPVTDGRPPSQDGYPLQVGLAMVTGHYASIFDKLELRLQAEAIRHHRPMPKYSSASRGIWECVSGPLSGHRFVGGIVSTPYIPPQIRFINEYDFKYEWHLFHQTSPFILERPATFFGLDERIFRQVIRVSGNRLDAANEIKPIIVPDETGSLSLLRDGSILGPVDYFRPVDIFRL</sequence>
<dbReference type="Proteomes" id="UP000515472">
    <property type="component" value="Chromosome"/>
</dbReference>
<dbReference type="AlphaFoldDB" id="A0A6S6M0W2"/>
<reference evidence="1 2" key="1">
    <citation type="submission" date="2020-06" db="EMBL/GenBank/DDBJ databases">
        <title>Interaction of electrochemicaly active bacteria, Geobacter bremensis R4 on different carbon anode.</title>
        <authorList>
            <person name="Meng L."/>
            <person name="Yoshida N."/>
        </authorList>
    </citation>
    <scope>NUCLEOTIDE SEQUENCE [LARGE SCALE GENOMIC DNA]</scope>
    <source>
        <strain evidence="1 2">R4</strain>
    </source>
</reference>
<dbReference type="EMBL" id="AP023213">
    <property type="protein sequence ID" value="BCG47248.1"/>
    <property type="molecule type" value="Genomic_DNA"/>
</dbReference>
<dbReference type="RefSeq" id="WP_185242189.1">
    <property type="nucleotide sequence ID" value="NZ_AP023213.1"/>
</dbReference>
<evidence type="ECO:0000313" key="2">
    <source>
        <dbReference type="Proteomes" id="UP000515472"/>
    </source>
</evidence>
<gene>
    <name evidence="1" type="ORF">GEOBRER4_n2075</name>
</gene>
<dbReference type="KEGG" id="gbn:GEOBRER4_19980"/>
<organism evidence="1 2">
    <name type="scientific">Citrifermentans bremense</name>
    <dbReference type="NCBI Taxonomy" id="60035"/>
    <lineage>
        <taxon>Bacteria</taxon>
        <taxon>Pseudomonadati</taxon>
        <taxon>Thermodesulfobacteriota</taxon>
        <taxon>Desulfuromonadia</taxon>
        <taxon>Geobacterales</taxon>
        <taxon>Geobacteraceae</taxon>
        <taxon>Citrifermentans</taxon>
    </lineage>
</organism>
<protein>
    <submittedName>
        <fullName evidence="1">Uncharacterized protein</fullName>
    </submittedName>
</protein>
<name>A0A6S6M0W2_9BACT</name>
<accession>A0A6S6M0W2</accession>
<evidence type="ECO:0000313" key="1">
    <source>
        <dbReference type="EMBL" id="BCG47248.1"/>
    </source>
</evidence>